<gene>
    <name evidence="1" type="ORF">HNR21_004683</name>
</gene>
<dbReference type="SUPFAM" id="SSF51556">
    <property type="entry name" value="Metallo-dependent hydrolases"/>
    <property type="match status" value="1"/>
</dbReference>
<dbReference type="EMBL" id="JACJII010000001">
    <property type="protein sequence ID" value="MBA9005801.1"/>
    <property type="molecule type" value="Genomic_DNA"/>
</dbReference>
<sequence length="335" mass="35176">MADEAGVSTPFLVDGVWLGTRMGATVLRVVDGRIERAEVPAARVPRRRITILPGVVDRHVHLGLVDGTRLAGGPVVEVHDLGWIPEVAVGWRAHPPAGVTVRVAGPFHTAPGGYPSGRPWAPDAAVRGVADTADAFAAVRAAKDRGVDAVKIALHTGLPLLGDDVLRALVDAAHRAGLPALVHAEGPGQAARAIDAGADVLVHAPWSERLPDDVLARGRHMTWISTLAIHDRHDRSTAIDNVRRFRSSGGRVVYGTDMGNGPTPVGPNEAEIRALHQAGLDGDELITAVVGAVGASIPLDRALVSPLPLPGSGEELVTWLSTARRFDTVYPQDAP</sequence>
<evidence type="ECO:0000313" key="2">
    <source>
        <dbReference type="Proteomes" id="UP000539313"/>
    </source>
</evidence>
<dbReference type="Gene3D" id="3.20.20.140">
    <property type="entry name" value="Metal-dependent hydrolases"/>
    <property type="match status" value="1"/>
</dbReference>
<dbReference type="PANTHER" id="PTHR43135">
    <property type="entry name" value="ALPHA-D-RIBOSE 1-METHYLPHOSPHONATE 5-TRIPHOSPHATE DIPHOSPHATASE"/>
    <property type="match status" value="1"/>
</dbReference>
<organism evidence="1 2">
    <name type="scientific">Thermomonospora cellulosilytica</name>
    <dbReference type="NCBI Taxonomy" id="1411118"/>
    <lineage>
        <taxon>Bacteria</taxon>
        <taxon>Bacillati</taxon>
        <taxon>Actinomycetota</taxon>
        <taxon>Actinomycetes</taxon>
        <taxon>Streptosporangiales</taxon>
        <taxon>Thermomonosporaceae</taxon>
        <taxon>Thermomonospora</taxon>
    </lineage>
</organism>
<keyword evidence="2" id="KW-1185">Reference proteome</keyword>
<accession>A0A7W3N1G5</accession>
<dbReference type="InterPro" id="IPR032466">
    <property type="entry name" value="Metal_Hydrolase"/>
</dbReference>
<dbReference type="InterPro" id="IPR051781">
    <property type="entry name" value="Metallo-dep_Hydrolase"/>
</dbReference>
<protein>
    <submittedName>
        <fullName evidence="1">Imidazolonepropionase-like amidohydrolase</fullName>
    </submittedName>
</protein>
<dbReference type="GO" id="GO:0016787">
    <property type="term" value="F:hydrolase activity"/>
    <property type="evidence" value="ECO:0007669"/>
    <property type="project" value="UniProtKB-KW"/>
</dbReference>
<name>A0A7W3N1G5_9ACTN</name>
<keyword evidence="1" id="KW-0378">Hydrolase</keyword>
<dbReference type="Proteomes" id="UP000539313">
    <property type="component" value="Unassembled WGS sequence"/>
</dbReference>
<reference evidence="1 2" key="1">
    <citation type="submission" date="2020-08" db="EMBL/GenBank/DDBJ databases">
        <title>Sequencing the genomes of 1000 actinobacteria strains.</title>
        <authorList>
            <person name="Klenk H.-P."/>
        </authorList>
    </citation>
    <scope>NUCLEOTIDE SEQUENCE [LARGE SCALE GENOMIC DNA]</scope>
    <source>
        <strain evidence="1 2">DSM 45823</strain>
    </source>
</reference>
<dbReference type="AlphaFoldDB" id="A0A7W3N1G5"/>
<proteinExistence type="predicted"/>
<evidence type="ECO:0000313" key="1">
    <source>
        <dbReference type="EMBL" id="MBA9005801.1"/>
    </source>
</evidence>
<dbReference type="RefSeq" id="WP_220500274.1">
    <property type="nucleotide sequence ID" value="NZ_JACJII010000001.1"/>
</dbReference>
<comment type="caution">
    <text evidence="1">The sequence shown here is derived from an EMBL/GenBank/DDBJ whole genome shotgun (WGS) entry which is preliminary data.</text>
</comment>
<dbReference type="PANTHER" id="PTHR43135:SF3">
    <property type="entry name" value="ALPHA-D-RIBOSE 1-METHYLPHOSPHONATE 5-TRIPHOSPHATE DIPHOSPHATASE"/>
    <property type="match status" value="1"/>
</dbReference>